<feature type="domain" description="PXA" evidence="3">
    <location>
        <begin position="162"/>
        <end position="343"/>
    </location>
</feature>
<evidence type="ECO:0000256" key="2">
    <source>
        <dbReference type="SAM" id="MobiDB-lite"/>
    </source>
</evidence>
<feature type="region of interest" description="Disordered" evidence="2">
    <location>
        <begin position="670"/>
        <end position="809"/>
    </location>
</feature>
<dbReference type="PROSITE" id="PS51207">
    <property type="entry name" value="PXA"/>
    <property type="match status" value="1"/>
</dbReference>
<feature type="compositionally biased region" description="Polar residues" evidence="2">
    <location>
        <begin position="681"/>
        <end position="692"/>
    </location>
</feature>
<feature type="region of interest" description="Disordered" evidence="2">
    <location>
        <begin position="1"/>
        <end position="32"/>
    </location>
</feature>
<dbReference type="Gene3D" id="3.30.1520.10">
    <property type="entry name" value="Phox-like domain"/>
    <property type="match status" value="1"/>
</dbReference>
<keyword evidence="5" id="KW-1185">Reference proteome</keyword>
<evidence type="ECO:0000256" key="1">
    <source>
        <dbReference type="ARBA" id="ARBA00010883"/>
    </source>
</evidence>
<evidence type="ECO:0000313" key="4">
    <source>
        <dbReference type="EMBL" id="KAL2811165.1"/>
    </source>
</evidence>
<dbReference type="InterPro" id="IPR013937">
    <property type="entry name" value="Sorting_nexin_C"/>
</dbReference>
<evidence type="ECO:0000259" key="3">
    <source>
        <dbReference type="PROSITE" id="PS51207"/>
    </source>
</evidence>
<dbReference type="SMART" id="SM00313">
    <property type="entry name" value="PXA"/>
    <property type="match status" value="1"/>
</dbReference>
<organism evidence="4 5">
    <name type="scientific">Aspergillus granulosus</name>
    <dbReference type="NCBI Taxonomy" id="176169"/>
    <lineage>
        <taxon>Eukaryota</taxon>
        <taxon>Fungi</taxon>
        <taxon>Dikarya</taxon>
        <taxon>Ascomycota</taxon>
        <taxon>Pezizomycotina</taxon>
        <taxon>Eurotiomycetes</taxon>
        <taxon>Eurotiomycetidae</taxon>
        <taxon>Eurotiales</taxon>
        <taxon>Aspergillaceae</taxon>
        <taxon>Aspergillus</taxon>
        <taxon>Aspergillus subgen. Nidulantes</taxon>
    </lineage>
</organism>
<name>A0ABR4H6T4_9EURO</name>
<evidence type="ECO:0000313" key="5">
    <source>
        <dbReference type="Proteomes" id="UP001610334"/>
    </source>
</evidence>
<dbReference type="CDD" id="cd06093">
    <property type="entry name" value="PX_domain"/>
    <property type="match status" value="1"/>
</dbReference>
<comment type="caution">
    <text evidence="4">The sequence shown here is derived from an EMBL/GenBank/DDBJ whole genome shotgun (WGS) entry which is preliminary data.</text>
</comment>
<dbReference type="Pfam" id="PF02194">
    <property type="entry name" value="PXA"/>
    <property type="match status" value="1"/>
</dbReference>
<dbReference type="SUPFAM" id="SSF64268">
    <property type="entry name" value="PX domain"/>
    <property type="match status" value="1"/>
</dbReference>
<dbReference type="PANTHER" id="PTHR22775">
    <property type="entry name" value="SORTING NEXIN"/>
    <property type="match status" value="1"/>
</dbReference>
<protein>
    <submittedName>
        <fullName evidence="4">PXA domain-containing protein</fullName>
    </submittedName>
</protein>
<proteinExistence type="inferred from homology"/>
<dbReference type="EMBL" id="JBFXLT010000061">
    <property type="protein sequence ID" value="KAL2811165.1"/>
    <property type="molecule type" value="Genomic_DNA"/>
</dbReference>
<gene>
    <name evidence="4" type="ORF">BJX63DRAFT_286509</name>
</gene>
<feature type="region of interest" description="Disordered" evidence="2">
    <location>
        <begin position="420"/>
        <end position="489"/>
    </location>
</feature>
<accession>A0ABR4H6T4</accession>
<dbReference type="InterPro" id="IPR036871">
    <property type="entry name" value="PX_dom_sf"/>
</dbReference>
<comment type="similarity">
    <text evidence="1">Belongs to the sorting nexin family.</text>
</comment>
<reference evidence="4 5" key="1">
    <citation type="submission" date="2024-07" db="EMBL/GenBank/DDBJ databases">
        <title>Section-level genome sequencing and comparative genomics of Aspergillus sections Usti and Cavernicolus.</title>
        <authorList>
            <consortium name="Lawrence Berkeley National Laboratory"/>
            <person name="Nybo J.L."/>
            <person name="Vesth T.C."/>
            <person name="Theobald S."/>
            <person name="Frisvad J.C."/>
            <person name="Larsen T.O."/>
            <person name="Kjaerboelling I."/>
            <person name="Rothschild-Mancinelli K."/>
            <person name="Lyhne E.K."/>
            <person name="Kogle M.E."/>
            <person name="Barry K."/>
            <person name="Clum A."/>
            <person name="Na H."/>
            <person name="Ledsgaard L."/>
            <person name="Lin J."/>
            <person name="Lipzen A."/>
            <person name="Kuo A."/>
            <person name="Riley R."/>
            <person name="Mondo S."/>
            <person name="Labutti K."/>
            <person name="Haridas S."/>
            <person name="Pangalinan J."/>
            <person name="Salamov A.A."/>
            <person name="Simmons B.A."/>
            <person name="Magnuson J.K."/>
            <person name="Chen J."/>
            <person name="Drula E."/>
            <person name="Henrissat B."/>
            <person name="Wiebenga A."/>
            <person name="Lubbers R.J."/>
            <person name="Gomes A.C."/>
            <person name="Makela M.R."/>
            <person name="Stajich J."/>
            <person name="Grigoriev I.V."/>
            <person name="Mortensen U.H."/>
            <person name="De Vries R.P."/>
            <person name="Baker S.E."/>
            <person name="Andersen M.R."/>
        </authorList>
    </citation>
    <scope>NUCLEOTIDE SEQUENCE [LARGE SCALE GENOMIC DNA]</scope>
    <source>
        <strain evidence="4 5">CBS 588.65</strain>
    </source>
</reference>
<dbReference type="Pfam" id="PF08628">
    <property type="entry name" value="Nexin_C"/>
    <property type="match status" value="1"/>
</dbReference>
<dbReference type="Proteomes" id="UP001610334">
    <property type="component" value="Unassembled WGS sequence"/>
</dbReference>
<feature type="compositionally biased region" description="Polar residues" evidence="2">
    <location>
        <begin position="759"/>
        <end position="769"/>
    </location>
</feature>
<sequence length="970" mass="105187">MDVSDDVSPQPQSDQLALPASKDATTKDDNINSLPKANNRDIINMKELVDLVLQFLSTCSNEMLLFVLALLMGATYILLGRLGLIIIGITLGIALHASWDHSGNPPLESQSSSRKQLSLHVTHRLLDWQNNRRAKHDPKLNDEGEHMTEEASDVGFDSSSYGPATASALQSIVDAVVRDYVNYWYKPILPSESTFPISCQRTMTGFINSLSSHLCRKRTADTFLEFLTNSSSMIIVFLNELSTAFEIAGPAATAEDAILRYLESNPDSSLANLVERQQQQRKLKMISDDILSRFLDHSAYQCTPLRTFLREILAGVALESTIVNMSRPEFINGWITYLFSEGESEIMNAIDAGVEGARTQGITSARVSGEHARLASVPVEDYIAEPDPPAEAPIRVSNEPDQAMEEAMLEAKRLSAMIAAQVSREESDRNQACEEGGTEMRSSDARSSLESSAIGGAEHIQKFEPSKRSGSLSSPLHSREPHSENSDVSPAFNLHCASIMVDDSMDSGEKTLLRVKPSSSYLIQIETRSGRSTGWMVFRKYADFESIHETLGTISRLNQLRFGDSHPVVPPWKGQTRQALARDLERYLHDALQLEPLAESVTMRRFLDKDGGLGAEPADSSTKPGFVFLGQTAFENVGKGVLGGGKAVFEGVSGGGKAVFEGVTGVFGGASKKTPAAAGSKNGNRISGSGLQKDSPPPALDNLRESGGLRLGSDAMDGALSSRMPEPKYTPSSPSPSEAATQSSDTPVRTPGSEENVVDESTSQGSSEFISMAKTELPGEKESKETTVAGSRASLEKPAGRKAQSSPITADETRMAVELIFAVINELYSLSSAWNIRRTLLNAAKSYILRPGNPSLETIRNLLQESMIDSHSSDDAISVYLTKLRENALPTAEELSAWPPPISESEQARQREAARRILVQKGLPQAITSVMGAVASREALGKIFDSLQIEAVARGFVFSIFLQALRAVAL</sequence>
<feature type="compositionally biased region" description="Polar residues" evidence="2">
    <location>
        <begin position="738"/>
        <end position="747"/>
    </location>
</feature>
<feature type="compositionally biased region" description="Basic and acidic residues" evidence="2">
    <location>
        <begin position="423"/>
        <end position="432"/>
    </location>
</feature>
<dbReference type="InterPro" id="IPR003114">
    <property type="entry name" value="Phox_assoc"/>
</dbReference>
<dbReference type="PANTHER" id="PTHR22775:SF47">
    <property type="entry name" value="MEIOTICALLY UP-REGULATED GENE 122 PROTEIN"/>
    <property type="match status" value="1"/>
</dbReference>